<evidence type="ECO:0000313" key="2">
    <source>
        <dbReference type="Proteomes" id="UP000324222"/>
    </source>
</evidence>
<reference evidence="1 2" key="1">
    <citation type="submission" date="2019-05" db="EMBL/GenBank/DDBJ databases">
        <title>Another draft genome of Portunus trituberculatus and its Hox gene families provides insights of decapod evolution.</title>
        <authorList>
            <person name="Jeong J.-H."/>
            <person name="Song I."/>
            <person name="Kim S."/>
            <person name="Choi T."/>
            <person name="Kim D."/>
            <person name="Ryu S."/>
            <person name="Kim W."/>
        </authorList>
    </citation>
    <scope>NUCLEOTIDE SEQUENCE [LARGE SCALE GENOMIC DNA]</scope>
    <source>
        <tissue evidence="1">Muscle</tissue>
    </source>
</reference>
<gene>
    <name evidence="1" type="ORF">E2C01_022372</name>
</gene>
<sequence>MQARGSTRQMPQARMSPWAPLEAFSRGQHSPTCTATTPDMTGQLRRELHTTTCYPLLGRFREVLGGLPFGFGVYVCMCVEEERSVGAAYGAVPGLASTATIDPKLARINQHPSPGRPLALYHLAATRFSHDRYMQLIKIVGRMQ</sequence>
<dbReference type="EMBL" id="VSRR010002024">
    <property type="protein sequence ID" value="MPC29151.1"/>
    <property type="molecule type" value="Genomic_DNA"/>
</dbReference>
<proteinExistence type="predicted"/>
<accession>A0A5B7E587</accession>
<evidence type="ECO:0000313" key="1">
    <source>
        <dbReference type="EMBL" id="MPC29151.1"/>
    </source>
</evidence>
<dbReference type="Proteomes" id="UP000324222">
    <property type="component" value="Unassembled WGS sequence"/>
</dbReference>
<name>A0A5B7E587_PORTR</name>
<protein>
    <submittedName>
        <fullName evidence="1">Uncharacterized protein</fullName>
    </submittedName>
</protein>
<organism evidence="1 2">
    <name type="scientific">Portunus trituberculatus</name>
    <name type="common">Swimming crab</name>
    <name type="synonym">Neptunus trituberculatus</name>
    <dbReference type="NCBI Taxonomy" id="210409"/>
    <lineage>
        <taxon>Eukaryota</taxon>
        <taxon>Metazoa</taxon>
        <taxon>Ecdysozoa</taxon>
        <taxon>Arthropoda</taxon>
        <taxon>Crustacea</taxon>
        <taxon>Multicrustacea</taxon>
        <taxon>Malacostraca</taxon>
        <taxon>Eumalacostraca</taxon>
        <taxon>Eucarida</taxon>
        <taxon>Decapoda</taxon>
        <taxon>Pleocyemata</taxon>
        <taxon>Brachyura</taxon>
        <taxon>Eubrachyura</taxon>
        <taxon>Portunoidea</taxon>
        <taxon>Portunidae</taxon>
        <taxon>Portuninae</taxon>
        <taxon>Portunus</taxon>
    </lineage>
</organism>
<keyword evidence="2" id="KW-1185">Reference proteome</keyword>
<dbReference type="AlphaFoldDB" id="A0A5B7E587"/>
<comment type="caution">
    <text evidence="1">The sequence shown here is derived from an EMBL/GenBank/DDBJ whole genome shotgun (WGS) entry which is preliminary data.</text>
</comment>